<feature type="binding site" evidence="3">
    <location>
        <begin position="197"/>
        <end position="199"/>
    </location>
    <ligand>
        <name>FAD</name>
        <dbReference type="ChEBI" id="CHEBI:57692"/>
    </ligand>
</feature>
<dbReference type="InterPro" id="IPR005101">
    <property type="entry name" value="Cryptochr/Photolyase_FAD-bd"/>
</dbReference>
<dbReference type="GO" id="GO:0005737">
    <property type="term" value="C:cytoplasm"/>
    <property type="evidence" value="ECO:0007669"/>
    <property type="project" value="TreeGrafter"/>
</dbReference>
<dbReference type="Pfam" id="PF03441">
    <property type="entry name" value="FAD_binding_7"/>
    <property type="match status" value="1"/>
</dbReference>
<dbReference type="PANTHER" id="PTHR11455">
    <property type="entry name" value="CRYPTOCHROME"/>
    <property type="match status" value="1"/>
</dbReference>
<evidence type="ECO:0000256" key="3">
    <source>
        <dbReference type="PIRSR" id="PIRSR602081-1"/>
    </source>
</evidence>
<dbReference type="GO" id="GO:0043153">
    <property type="term" value="P:entrainment of circadian clock by photoperiod"/>
    <property type="evidence" value="ECO:0007669"/>
    <property type="project" value="TreeGrafter"/>
</dbReference>
<dbReference type="SUPFAM" id="SSF48173">
    <property type="entry name" value="Cryptochrome/photolyase FAD-binding domain"/>
    <property type="match status" value="1"/>
</dbReference>
<protein>
    <submittedName>
        <fullName evidence="6">Deoxyribodipyrimidine photo-lyase</fullName>
        <ecNumber evidence="6">4.1.99.3</ecNumber>
    </submittedName>
</protein>
<evidence type="ECO:0000256" key="4">
    <source>
        <dbReference type="RuleBase" id="RU004182"/>
    </source>
</evidence>
<keyword evidence="4" id="KW-0157">Chromophore</keyword>
<proteinExistence type="inferred from homology"/>
<dbReference type="Proteomes" id="UP000318478">
    <property type="component" value="Unassembled WGS sequence"/>
</dbReference>
<dbReference type="Gene3D" id="1.10.579.10">
    <property type="entry name" value="DNA Cyclobutane Dipyrimidine Photolyase, subunit A, domain 3"/>
    <property type="match status" value="1"/>
</dbReference>
<dbReference type="PRINTS" id="PR00147">
    <property type="entry name" value="DNAPHOTLYASE"/>
</dbReference>
<comment type="caution">
    <text evidence="6">The sequence shown here is derived from an EMBL/GenBank/DDBJ whole genome shotgun (WGS) entry which is preliminary data.</text>
</comment>
<dbReference type="GO" id="GO:0003904">
    <property type="term" value="F:deoxyribodipyrimidine photo-lyase activity"/>
    <property type="evidence" value="ECO:0007669"/>
    <property type="project" value="UniProtKB-EC"/>
</dbReference>
<dbReference type="GO" id="GO:0071949">
    <property type="term" value="F:FAD binding"/>
    <property type="evidence" value="ECO:0007669"/>
    <property type="project" value="TreeGrafter"/>
</dbReference>
<comment type="similarity">
    <text evidence="4">Belongs to the DNA photolyase family.</text>
</comment>
<dbReference type="RefSeq" id="WP_146588257.1">
    <property type="nucleotide sequence ID" value="NZ_SJPO01000007.1"/>
</dbReference>
<comment type="cofactor">
    <cofactor evidence="3">
        <name>FAD</name>
        <dbReference type="ChEBI" id="CHEBI:57692"/>
    </cofactor>
    <text evidence="3">Binds 1 FAD per subunit.</text>
</comment>
<organism evidence="6 7">
    <name type="scientific">Posidoniimonas polymericola</name>
    <dbReference type="NCBI Taxonomy" id="2528002"/>
    <lineage>
        <taxon>Bacteria</taxon>
        <taxon>Pseudomonadati</taxon>
        <taxon>Planctomycetota</taxon>
        <taxon>Planctomycetia</taxon>
        <taxon>Pirellulales</taxon>
        <taxon>Lacipirellulaceae</taxon>
        <taxon>Posidoniimonas</taxon>
    </lineage>
</organism>
<name>A0A5C5YKU3_9BACT</name>
<dbReference type="EMBL" id="SJPO01000007">
    <property type="protein sequence ID" value="TWT75467.1"/>
    <property type="molecule type" value="Genomic_DNA"/>
</dbReference>
<keyword evidence="1 3" id="KW-0285">Flavoprotein</keyword>
<dbReference type="InterPro" id="IPR036134">
    <property type="entry name" value="Crypto/Photolyase_FAD-like_sf"/>
</dbReference>
<dbReference type="AlphaFoldDB" id="A0A5C5YKU3"/>
<dbReference type="GO" id="GO:0032922">
    <property type="term" value="P:circadian regulation of gene expression"/>
    <property type="evidence" value="ECO:0007669"/>
    <property type="project" value="TreeGrafter"/>
</dbReference>
<evidence type="ECO:0000313" key="6">
    <source>
        <dbReference type="EMBL" id="TWT75467.1"/>
    </source>
</evidence>
<evidence type="ECO:0000259" key="5">
    <source>
        <dbReference type="Pfam" id="PF03441"/>
    </source>
</evidence>
<evidence type="ECO:0000256" key="2">
    <source>
        <dbReference type="ARBA" id="ARBA00022827"/>
    </source>
</evidence>
<evidence type="ECO:0000313" key="7">
    <source>
        <dbReference type="Proteomes" id="UP000318478"/>
    </source>
</evidence>
<dbReference type="PANTHER" id="PTHR11455:SF18">
    <property type="entry name" value="SI:CH1073-390K14.1"/>
    <property type="match status" value="1"/>
</dbReference>
<gene>
    <name evidence="6" type="primary">phrA_1</name>
    <name evidence="6" type="ORF">Pla123a_29760</name>
</gene>
<dbReference type="InterPro" id="IPR002081">
    <property type="entry name" value="Cryptochrome/DNA_photolyase_1"/>
</dbReference>
<evidence type="ECO:0000256" key="1">
    <source>
        <dbReference type="ARBA" id="ARBA00022630"/>
    </source>
</evidence>
<feature type="binding site" evidence="3">
    <location>
        <position position="51"/>
    </location>
    <ligand>
        <name>FAD</name>
        <dbReference type="ChEBI" id="CHEBI:57692"/>
    </ligand>
</feature>
<dbReference type="GO" id="GO:0003677">
    <property type="term" value="F:DNA binding"/>
    <property type="evidence" value="ECO:0007669"/>
    <property type="project" value="TreeGrafter"/>
</dbReference>
<dbReference type="EC" id="4.1.99.3" evidence="6"/>
<accession>A0A5C5YKU3</accession>
<keyword evidence="2 3" id="KW-0274">FAD</keyword>
<feature type="domain" description="Cryptochrome/DNA photolyase FAD-binding" evidence="5">
    <location>
        <begin position="97"/>
        <end position="221"/>
    </location>
</feature>
<keyword evidence="6" id="KW-0456">Lyase</keyword>
<sequence length="263" mass="29821">MRRDFENREQLIDYVRTEFPEAAAVSDFVSDIRGGLAAAEQQFDAVDPVAYGRTRNSLDGAVTGLSPYLRHGVLGLAETISRVKQQVDSPQSAYKLLQELAWRDYWRRVLDEIGDDVWEDQEPYKTGFDADYYQDSLPDDFVNAETGNDFVDGVVRELHETGYLHNQLRMKIAAYLVHWRRVRWQAGAAWMLSHLLDGDLASNNLSWQWVASTFAAKPYIFNQENLQHVTCGRFTGADADGASPFADSYDELNARLFPGATPQ</sequence>
<keyword evidence="7" id="KW-1185">Reference proteome</keyword>
<dbReference type="OrthoDB" id="9772484at2"/>
<dbReference type="Gene3D" id="1.25.40.80">
    <property type="match status" value="1"/>
</dbReference>
<reference evidence="6 7" key="1">
    <citation type="submission" date="2019-02" db="EMBL/GenBank/DDBJ databases">
        <title>Deep-cultivation of Planctomycetes and their phenomic and genomic characterization uncovers novel biology.</title>
        <authorList>
            <person name="Wiegand S."/>
            <person name="Jogler M."/>
            <person name="Boedeker C."/>
            <person name="Pinto D."/>
            <person name="Vollmers J."/>
            <person name="Rivas-Marin E."/>
            <person name="Kohn T."/>
            <person name="Peeters S.H."/>
            <person name="Heuer A."/>
            <person name="Rast P."/>
            <person name="Oberbeckmann S."/>
            <person name="Bunk B."/>
            <person name="Jeske O."/>
            <person name="Meyerdierks A."/>
            <person name="Storesund J.E."/>
            <person name="Kallscheuer N."/>
            <person name="Luecker S."/>
            <person name="Lage O.M."/>
            <person name="Pohl T."/>
            <person name="Merkel B.J."/>
            <person name="Hornburger P."/>
            <person name="Mueller R.-W."/>
            <person name="Bruemmer F."/>
            <person name="Labrenz M."/>
            <person name="Spormann A.M."/>
            <person name="Op Den Camp H."/>
            <person name="Overmann J."/>
            <person name="Amann R."/>
            <person name="Jetten M.S.M."/>
            <person name="Mascher T."/>
            <person name="Medema M.H."/>
            <person name="Devos D.P."/>
            <person name="Kaster A.-K."/>
            <person name="Ovreas L."/>
            <person name="Rohde M."/>
            <person name="Galperin M.Y."/>
            <person name="Jogler C."/>
        </authorList>
    </citation>
    <scope>NUCLEOTIDE SEQUENCE [LARGE SCALE GENOMIC DNA]</scope>
    <source>
        <strain evidence="6 7">Pla123a</strain>
    </source>
</reference>